<dbReference type="NCBIfam" id="TIGR02436">
    <property type="entry name" value="four helix bundle protein"/>
    <property type="match status" value="1"/>
</dbReference>
<dbReference type="Pfam" id="PF05635">
    <property type="entry name" value="23S_rRNA_IVP"/>
    <property type="match status" value="1"/>
</dbReference>
<dbReference type="OrthoDB" id="285993at2"/>
<name>A0A2A6RLL2_9CHLR</name>
<comment type="caution">
    <text evidence="1">The sequence shown here is derived from an EMBL/GenBank/DDBJ whole genome shotgun (WGS) entry which is preliminary data.</text>
</comment>
<dbReference type="InterPro" id="IPR036583">
    <property type="entry name" value="23S_rRNA_IVS_sf"/>
</dbReference>
<reference evidence="2" key="1">
    <citation type="submission" date="2017-08" db="EMBL/GenBank/DDBJ databases">
        <authorList>
            <person name="Grouzdev D.S."/>
            <person name="Gaisin V.A."/>
            <person name="Rysina M.S."/>
            <person name="Gorlenko V.M."/>
        </authorList>
    </citation>
    <scope>NUCLEOTIDE SEQUENCE [LARGE SCALE GENOMIC DNA]</scope>
    <source>
        <strain evidence="2">Kir15-3F</strain>
    </source>
</reference>
<dbReference type="Gene3D" id="1.20.1440.60">
    <property type="entry name" value="23S rRNA-intervening sequence"/>
    <property type="match status" value="1"/>
</dbReference>
<evidence type="ECO:0000313" key="2">
    <source>
        <dbReference type="Proteomes" id="UP000220527"/>
    </source>
</evidence>
<dbReference type="PANTHER" id="PTHR38471:SF2">
    <property type="entry name" value="FOUR HELIX BUNDLE PROTEIN"/>
    <property type="match status" value="1"/>
</dbReference>
<organism evidence="1 2">
    <name type="scientific">Candidatus Viridilinea mediisalina</name>
    <dbReference type="NCBI Taxonomy" id="2024553"/>
    <lineage>
        <taxon>Bacteria</taxon>
        <taxon>Bacillati</taxon>
        <taxon>Chloroflexota</taxon>
        <taxon>Chloroflexia</taxon>
        <taxon>Chloroflexales</taxon>
        <taxon>Chloroflexineae</taxon>
        <taxon>Oscillochloridaceae</taxon>
        <taxon>Candidatus Viridilinea</taxon>
    </lineage>
</organism>
<dbReference type="PIRSF" id="PIRSF035652">
    <property type="entry name" value="CHP02436"/>
    <property type="match status" value="1"/>
</dbReference>
<gene>
    <name evidence="1" type="ORF">CJ255_07140</name>
</gene>
<dbReference type="InterPro" id="IPR012657">
    <property type="entry name" value="23S_rRNA-intervening_sequence"/>
</dbReference>
<dbReference type="PANTHER" id="PTHR38471">
    <property type="entry name" value="FOUR HELIX BUNDLE PROTEIN"/>
    <property type="match status" value="1"/>
</dbReference>
<proteinExistence type="predicted"/>
<keyword evidence="2" id="KW-1185">Reference proteome</keyword>
<protein>
    <submittedName>
        <fullName evidence="1">Four helix bundle protein</fullName>
    </submittedName>
</protein>
<dbReference type="SUPFAM" id="SSF158446">
    <property type="entry name" value="IVS-encoded protein-like"/>
    <property type="match status" value="1"/>
</dbReference>
<sequence>MREEGALKHDDLRQRTKNFALRIIRMYGVLPKTTEAQVLGKQILRSGTAIGANYREAYRARSDAEFVAKIGDCLKELDETAYWLELLGEAGIVSAIRLGDLADETDQLIAIFTTIAKRIRGRRRNEG</sequence>
<evidence type="ECO:0000313" key="1">
    <source>
        <dbReference type="EMBL" id="PDW03748.1"/>
    </source>
</evidence>
<accession>A0A2A6RLL2</accession>
<dbReference type="EMBL" id="NQWI01000022">
    <property type="protein sequence ID" value="PDW03748.1"/>
    <property type="molecule type" value="Genomic_DNA"/>
</dbReference>
<dbReference type="Proteomes" id="UP000220527">
    <property type="component" value="Unassembled WGS sequence"/>
</dbReference>
<dbReference type="AlphaFoldDB" id="A0A2A6RLL2"/>